<comment type="similarity">
    <text evidence="2">Belongs to the flagella basal body rod proteins family.</text>
</comment>
<evidence type="ECO:0000313" key="8">
    <source>
        <dbReference type="Proteomes" id="UP000063387"/>
    </source>
</evidence>
<evidence type="ECO:0000256" key="3">
    <source>
        <dbReference type="ARBA" id="ARBA00014376"/>
    </source>
</evidence>
<dbReference type="Pfam" id="PF00460">
    <property type="entry name" value="Flg_bb_rod"/>
    <property type="match status" value="1"/>
</dbReference>
<proteinExistence type="inferred from homology"/>
<evidence type="ECO:0000313" key="7">
    <source>
        <dbReference type="EMBL" id="AMD00942.1"/>
    </source>
</evidence>
<reference evidence="7 8" key="2">
    <citation type="submission" date="2016-02" db="EMBL/GenBank/DDBJ databases">
        <authorList>
            <person name="Wen L."/>
            <person name="He K."/>
            <person name="Yang H."/>
        </authorList>
    </citation>
    <scope>NUCLEOTIDE SEQUENCE [LARGE SCALE GENOMIC DNA]</scope>
    <source>
        <strain evidence="7 8">AGD 8-3</strain>
    </source>
</reference>
<keyword evidence="7" id="KW-0969">Cilium</keyword>
<dbReference type="PROSITE" id="PS00588">
    <property type="entry name" value="FLAGELLA_BB_ROD"/>
    <property type="match status" value="1"/>
</dbReference>
<evidence type="ECO:0000256" key="1">
    <source>
        <dbReference type="ARBA" id="ARBA00004117"/>
    </source>
</evidence>
<reference evidence="7 8" key="1">
    <citation type="journal article" date="2016" name="Genome Announc.">
        <title>Draft Genome Sequence of 'Halomonas chromatireducens' Strain AGD 8-3, a Haloalkaliphilic Chromate- and Selenite-Reducing Gammaproteobacterium.</title>
        <authorList>
            <person name="Sharko F.S."/>
            <person name="Shapovalova A.A."/>
            <person name="Tsygankova S.V."/>
            <person name="Komova A.V."/>
            <person name="Boulygina E.S."/>
            <person name="Teslyuk A.B."/>
            <person name="Gotovtsev P.M."/>
            <person name="Namsaraev Z.B."/>
            <person name="Khijniak T.V."/>
            <person name="Nedoluzhko A.V."/>
            <person name="Vasilov R.G."/>
        </authorList>
    </citation>
    <scope>NUCLEOTIDE SEQUENCE [LARGE SCALE GENOMIC DNA]</scope>
    <source>
        <strain evidence="7 8">AGD 8-3</strain>
    </source>
</reference>
<evidence type="ECO:0000256" key="4">
    <source>
        <dbReference type="ARBA" id="ARBA00023143"/>
    </source>
</evidence>
<keyword evidence="4" id="KW-0975">Bacterial flagellum</keyword>
<feature type="domain" description="Flagellar basal body rod protein N-terminal" evidence="6">
    <location>
        <begin position="65"/>
        <end position="94"/>
    </location>
</feature>
<dbReference type="GO" id="GO:0071978">
    <property type="term" value="P:bacterial-type flagellum-dependent swarming motility"/>
    <property type="evidence" value="ECO:0007669"/>
    <property type="project" value="TreeGrafter"/>
</dbReference>
<evidence type="ECO:0000256" key="2">
    <source>
        <dbReference type="ARBA" id="ARBA00009677"/>
    </source>
</evidence>
<protein>
    <recommendedName>
        <fullName evidence="3">Flagellar basal body rod protein FlgB</fullName>
    </recommendedName>
</protein>
<dbReference type="PANTHER" id="PTHR30435:SF12">
    <property type="entry name" value="FLAGELLAR BASAL BODY ROD PROTEIN FLGB"/>
    <property type="match status" value="1"/>
</dbReference>
<dbReference type="NCBIfam" id="TIGR01396">
    <property type="entry name" value="FlgB"/>
    <property type="match status" value="1"/>
</dbReference>
<dbReference type="AlphaFoldDB" id="A0A0X8HE29"/>
<keyword evidence="8" id="KW-1185">Reference proteome</keyword>
<accession>A0A0X8HE29</accession>
<sequence length="192" mass="21251">MVPVNSSARRFHETAEMNAENRSVLAIDVTPLWLFFTLNKFRTLFILSFDHGSAGMIDKLEAAFNYHQQALGLRQERHKVLASNIANADTPNYKARDMDFAGELKKAVEHGRSSGGGLSLARTSAGHLGGQGFAPTSQNLLYRVPDQPSLDGNTVDMDRERTQFADNSVRYQAALTILNSRIQGLKNAMQPE</sequence>
<dbReference type="KEGG" id="hco:LOKO_01874"/>
<comment type="subcellular location">
    <subcellularLocation>
        <location evidence="1">Bacterial flagellum basal body</location>
    </subcellularLocation>
</comment>
<keyword evidence="7" id="KW-0282">Flagellum</keyword>
<dbReference type="GO" id="GO:0030694">
    <property type="term" value="C:bacterial-type flagellum basal body, rod"/>
    <property type="evidence" value="ECO:0007669"/>
    <property type="project" value="InterPro"/>
</dbReference>
<dbReference type="PANTHER" id="PTHR30435">
    <property type="entry name" value="FLAGELLAR PROTEIN"/>
    <property type="match status" value="1"/>
</dbReference>
<dbReference type="EMBL" id="CP014226">
    <property type="protein sequence ID" value="AMD00942.1"/>
    <property type="molecule type" value="Genomic_DNA"/>
</dbReference>
<name>A0A0X8HE29_9GAMM</name>
<keyword evidence="7" id="KW-0966">Cell projection</keyword>
<dbReference type="PATRIC" id="fig|507626.3.peg.1871"/>
<evidence type="ECO:0000256" key="5">
    <source>
        <dbReference type="ARBA" id="ARBA00024934"/>
    </source>
</evidence>
<organism evidence="7 8">
    <name type="scientific">Halomonas chromatireducens</name>
    <dbReference type="NCBI Taxonomy" id="507626"/>
    <lineage>
        <taxon>Bacteria</taxon>
        <taxon>Pseudomonadati</taxon>
        <taxon>Pseudomonadota</taxon>
        <taxon>Gammaproteobacteria</taxon>
        <taxon>Oceanospirillales</taxon>
        <taxon>Halomonadaceae</taxon>
        <taxon>Halomonas</taxon>
    </lineage>
</organism>
<gene>
    <name evidence="7" type="primary">flgB</name>
    <name evidence="7" type="ORF">LOKO_01874</name>
</gene>
<dbReference type="Proteomes" id="UP000063387">
    <property type="component" value="Chromosome"/>
</dbReference>
<comment type="function">
    <text evidence="5">Structural component of flagellum, the bacterial motility apparatus. Part of the rod structure of flagellar basal body.</text>
</comment>
<dbReference type="InterPro" id="IPR001444">
    <property type="entry name" value="Flag_bb_rod_N"/>
</dbReference>
<dbReference type="STRING" id="507626.LOKO_01874"/>
<dbReference type="InterPro" id="IPR019776">
    <property type="entry name" value="Flagellar_basal_body_rod_CS"/>
</dbReference>
<dbReference type="InterPro" id="IPR006300">
    <property type="entry name" value="FlgB"/>
</dbReference>
<evidence type="ECO:0000259" key="6">
    <source>
        <dbReference type="Pfam" id="PF00460"/>
    </source>
</evidence>